<feature type="compositionally biased region" description="Basic residues" evidence="1">
    <location>
        <begin position="312"/>
        <end position="322"/>
    </location>
</feature>
<feature type="region of interest" description="Disordered" evidence="1">
    <location>
        <begin position="301"/>
        <end position="323"/>
    </location>
</feature>
<reference evidence="2" key="1">
    <citation type="submission" date="2023-03" db="EMBL/GenBank/DDBJ databases">
        <title>Massive genome expansion in bonnet fungi (Mycena s.s.) driven by repeated elements and novel gene families across ecological guilds.</title>
        <authorList>
            <consortium name="Lawrence Berkeley National Laboratory"/>
            <person name="Harder C.B."/>
            <person name="Miyauchi S."/>
            <person name="Viragh M."/>
            <person name="Kuo A."/>
            <person name="Thoen E."/>
            <person name="Andreopoulos B."/>
            <person name="Lu D."/>
            <person name="Skrede I."/>
            <person name="Drula E."/>
            <person name="Henrissat B."/>
            <person name="Morin E."/>
            <person name="Kohler A."/>
            <person name="Barry K."/>
            <person name="LaButti K."/>
            <person name="Morin E."/>
            <person name="Salamov A."/>
            <person name="Lipzen A."/>
            <person name="Mereny Z."/>
            <person name="Hegedus B."/>
            <person name="Baldrian P."/>
            <person name="Stursova M."/>
            <person name="Weitz H."/>
            <person name="Taylor A."/>
            <person name="Grigoriev I.V."/>
            <person name="Nagy L.G."/>
            <person name="Martin F."/>
            <person name="Kauserud H."/>
        </authorList>
    </citation>
    <scope>NUCLEOTIDE SEQUENCE</scope>
    <source>
        <strain evidence="2">CBHHK002</strain>
    </source>
</reference>
<dbReference type="Proteomes" id="UP001218218">
    <property type="component" value="Unassembled WGS sequence"/>
</dbReference>
<name>A0AAD7E6L5_9AGAR</name>
<proteinExistence type="predicted"/>
<protein>
    <submittedName>
        <fullName evidence="2">Uncharacterized protein</fullName>
    </submittedName>
</protein>
<dbReference type="EMBL" id="JARIHO010000146">
    <property type="protein sequence ID" value="KAJ7301019.1"/>
    <property type="molecule type" value="Genomic_DNA"/>
</dbReference>
<evidence type="ECO:0000313" key="2">
    <source>
        <dbReference type="EMBL" id="KAJ7301019.1"/>
    </source>
</evidence>
<feature type="compositionally biased region" description="Low complexity" evidence="1">
    <location>
        <begin position="301"/>
        <end position="311"/>
    </location>
</feature>
<evidence type="ECO:0000313" key="3">
    <source>
        <dbReference type="Proteomes" id="UP001218218"/>
    </source>
</evidence>
<keyword evidence="3" id="KW-1185">Reference proteome</keyword>
<dbReference type="AlphaFoldDB" id="A0AAD7E6L5"/>
<gene>
    <name evidence="2" type="ORF">DFH08DRAFT_121465</name>
</gene>
<organism evidence="2 3">
    <name type="scientific">Mycena albidolilacea</name>
    <dbReference type="NCBI Taxonomy" id="1033008"/>
    <lineage>
        <taxon>Eukaryota</taxon>
        <taxon>Fungi</taxon>
        <taxon>Dikarya</taxon>
        <taxon>Basidiomycota</taxon>
        <taxon>Agaricomycotina</taxon>
        <taxon>Agaricomycetes</taxon>
        <taxon>Agaricomycetidae</taxon>
        <taxon>Agaricales</taxon>
        <taxon>Marasmiineae</taxon>
        <taxon>Mycenaceae</taxon>
        <taxon>Mycena</taxon>
    </lineage>
</organism>
<accession>A0AAD7E6L5</accession>
<comment type="caution">
    <text evidence="2">The sequence shown here is derived from an EMBL/GenBank/DDBJ whole genome shotgun (WGS) entry which is preliminary data.</text>
</comment>
<evidence type="ECO:0000256" key="1">
    <source>
        <dbReference type="SAM" id="MobiDB-lite"/>
    </source>
</evidence>
<sequence length="404" mass="44620">MSTLSSHGPPVFLCLISQTCIPVLSRPSSLTVSPSFLRTFYLQCCAHALQVYLSMNASFTSYVPYVGMVQAYISRYTLHRLDVSSASTPTLTPCCLPLPAAIRHPPRRHLDVGLRRLRVVLPRVKAMLQAPVARRWFDLLRQLAWELLHRCVRVREGVADRDGKGYIGLEKPGVWMGGGCASGPRTAGSGRALGLAQGRGLSSSASDSHLGLRSSWLASQEKPVVDARARSIGRRSRTSYHRPSSPLLCRPRSTILVVATSMSPHVPLLVTRLRIVVGLHRDTLARRPPQSWSTLLLPRSSLRASSPPSTRCPRRSGCPRHPPRIDSRARLRRQYTLSARLPVVLLQVKAMLQARGAAWASTALLQLGWELPQRCLRMRGASGGRWGLKMLRLGEAEGHVETDE</sequence>